<evidence type="ECO:0000256" key="1">
    <source>
        <dbReference type="SAM" id="Phobius"/>
    </source>
</evidence>
<dbReference type="AlphaFoldDB" id="A0A0G3M7R0"/>
<dbReference type="PATRIC" id="fig|1324352.5.peg.4231"/>
<keyword evidence="1" id="KW-1133">Transmembrane helix</keyword>
<gene>
    <name evidence="2" type="ORF">OK18_20130</name>
</gene>
<sequence>MPAMKITILKSCHKTWDNITAGEKGKFGSVCSKAVHDFTSFSDEEPINIFDPDKDIGGRFRKNKLGGSLTFSLTSKLVFGILLFIGFTALHSQETKPEIEKVQNVISTDPFNRNPSLKIGTPVLTPEKRPLVLLNDKKISIEELRAIKPESIETVNTFIAKEAIEKYGEDAKNGAIVFTTKKKGKRR</sequence>
<protein>
    <recommendedName>
        <fullName evidence="4">TonB-dependent receptor plug domain-containing protein</fullName>
    </recommendedName>
</protein>
<evidence type="ECO:0000313" key="2">
    <source>
        <dbReference type="EMBL" id="AKK74610.1"/>
    </source>
</evidence>
<dbReference type="Proteomes" id="UP000035213">
    <property type="component" value="Chromosome"/>
</dbReference>
<organism evidence="2 3">
    <name type="scientific">Chryseobacterium gallinarum</name>
    <dbReference type="NCBI Taxonomy" id="1324352"/>
    <lineage>
        <taxon>Bacteria</taxon>
        <taxon>Pseudomonadati</taxon>
        <taxon>Bacteroidota</taxon>
        <taxon>Flavobacteriia</taxon>
        <taxon>Flavobacteriales</taxon>
        <taxon>Weeksellaceae</taxon>
        <taxon>Chryseobacterium group</taxon>
        <taxon>Chryseobacterium</taxon>
    </lineage>
</organism>
<reference evidence="2 3" key="1">
    <citation type="submission" date="2014-11" db="EMBL/GenBank/DDBJ databases">
        <authorList>
            <person name="Park G.-S."/>
            <person name="Hong S.-J."/>
            <person name="Jung B.K."/>
            <person name="Khan A.R."/>
            <person name="Kwak Y."/>
            <person name="Shin J.-H."/>
        </authorList>
    </citation>
    <scope>NUCLEOTIDE SEQUENCE [LARGE SCALE GENOMIC DNA]</scope>
    <source>
        <strain evidence="2 3">DSM 27622</strain>
    </source>
</reference>
<evidence type="ECO:0000313" key="3">
    <source>
        <dbReference type="Proteomes" id="UP000035213"/>
    </source>
</evidence>
<keyword evidence="1" id="KW-0472">Membrane</keyword>
<feature type="transmembrane region" description="Helical" evidence="1">
    <location>
        <begin position="69"/>
        <end position="90"/>
    </location>
</feature>
<dbReference type="EMBL" id="CP009928">
    <property type="protein sequence ID" value="AKK74610.1"/>
    <property type="molecule type" value="Genomic_DNA"/>
</dbReference>
<evidence type="ECO:0008006" key="4">
    <source>
        <dbReference type="Google" id="ProtNLM"/>
    </source>
</evidence>
<accession>A0A0G3M7R0</accession>
<proteinExistence type="predicted"/>
<dbReference type="KEGG" id="cgn:OK18_20130"/>
<dbReference type="STRING" id="1324352.OK18_20130"/>
<keyword evidence="1" id="KW-0812">Transmembrane</keyword>
<name>A0A0G3M7R0_CHRGL</name>